<keyword evidence="8 12" id="KW-0238">DNA-binding</keyword>
<evidence type="ECO:0000256" key="1">
    <source>
        <dbReference type="ARBA" id="ARBA00004642"/>
    </source>
</evidence>
<evidence type="ECO:0000256" key="11">
    <source>
        <dbReference type="ARBA" id="ARBA00023306"/>
    </source>
</evidence>
<evidence type="ECO:0000256" key="2">
    <source>
        <dbReference type="ARBA" id="ARBA00006177"/>
    </source>
</evidence>
<evidence type="ECO:0000256" key="4">
    <source>
        <dbReference type="ARBA" id="ARBA00022771"/>
    </source>
</evidence>
<keyword evidence="4 12" id="KW-0863">Zinc-finger</keyword>
<accession>A0ABN8IZU2</accession>
<evidence type="ECO:0000256" key="6">
    <source>
        <dbReference type="ARBA" id="ARBA00023015"/>
    </source>
</evidence>
<evidence type="ECO:0000256" key="12">
    <source>
        <dbReference type="PROSITE-ProRule" id="PRU00309"/>
    </source>
</evidence>
<evidence type="ECO:0000313" key="15">
    <source>
        <dbReference type="Proteomes" id="UP000837857"/>
    </source>
</evidence>
<evidence type="ECO:0000256" key="3">
    <source>
        <dbReference type="ARBA" id="ARBA00022723"/>
    </source>
</evidence>
<dbReference type="EMBL" id="OW152817">
    <property type="protein sequence ID" value="CAH2068208.1"/>
    <property type="molecule type" value="Genomic_DNA"/>
</dbReference>
<protein>
    <recommendedName>
        <fullName evidence="13">THAP-type domain-containing protein</fullName>
    </recommendedName>
</protein>
<dbReference type="Gene3D" id="6.20.210.20">
    <property type="entry name" value="THAP domain"/>
    <property type="match status" value="1"/>
</dbReference>
<proteinExistence type="inferred from homology"/>
<keyword evidence="5" id="KW-0862">Zinc</keyword>
<reference evidence="14" key="1">
    <citation type="submission" date="2022-03" db="EMBL/GenBank/DDBJ databases">
        <authorList>
            <person name="Martin H S."/>
        </authorList>
    </citation>
    <scope>NUCLEOTIDE SEQUENCE</scope>
</reference>
<dbReference type="InterPro" id="IPR026516">
    <property type="entry name" value="THAP1/10"/>
</dbReference>
<name>A0ABN8IZU2_9NEOP</name>
<evidence type="ECO:0000259" key="13">
    <source>
        <dbReference type="PROSITE" id="PS50950"/>
    </source>
</evidence>
<evidence type="ECO:0000256" key="5">
    <source>
        <dbReference type="ARBA" id="ARBA00022833"/>
    </source>
</evidence>
<dbReference type="PANTHER" id="PTHR46600">
    <property type="entry name" value="THAP DOMAIN-CONTAINING"/>
    <property type="match status" value="1"/>
</dbReference>
<dbReference type="Pfam" id="PF05485">
    <property type="entry name" value="THAP"/>
    <property type="match status" value="1"/>
</dbReference>
<sequence>MVKCSAPLCSNATYKKTAEISFHRFPKDENIKLAWLSNIKRPDWQPTSASVLCSKHFEASLIDKSGFRTVLAPGAIPTIFDLVQDIMPTSTITNEGQILREIQNIQHGVSSTVPNYDEDNHRKEEEIRKMKYKAVLKNKKDKSTETTE</sequence>
<keyword evidence="7" id="KW-0175">Coiled coil</keyword>
<evidence type="ECO:0000256" key="10">
    <source>
        <dbReference type="ARBA" id="ARBA00023242"/>
    </source>
</evidence>
<keyword evidence="9" id="KW-0804">Transcription</keyword>
<feature type="domain" description="THAP-type" evidence="13">
    <location>
        <begin position="1"/>
        <end position="80"/>
    </location>
</feature>
<evidence type="ECO:0000256" key="7">
    <source>
        <dbReference type="ARBA" id="ARBA00023054"/>
    </source>
</evidence>
<keyword evidence="3" id="KW-0479">Metal-binding</keyword>
<dbReference type="SMART" id="SM00692">
    <property type="entry name" value="DM3"/>
    <property type="match status" value="1"/>
</dbReference>
<evidence type="ECO:0000256" key="9">
    <source>
        <dbReference type="ARBA" id="ARBA00023163"/>
    </source>
</evidence>
<evidence type="ECO:0000313" key="14">
    <source>
        <dbReference type="EMBL" id="CAH2068208.1"/>
    </source>
</evidence>
<gene>
    <name evidence="14" type="ORF">IPOD504_LOCUS14130</name>
</gene>
<evidence type="ECO:0000256" key="8">
    <source>
        <dbReference type="ARBA" id="ARBA00023125"/>
    </source>
</evidence>
<organism evidence="14 15">
    <name type="scientific">Iphiclides podalirius</name>
    <name type="common">scarce swallowtail</name>
    <dbReference type="NCBI Taxonomy" id="110791"/>
    <lineage>
        <taxon>Eukaryota</taxon>
        <taxon>Metazoa</taxon>
        <taxon>Ecdysozoa</taxon>
        <taxon>Arthropoda</taxon>
        <taxon>Hexapoda</taxon>
        <taxon>Insecta</taxon>
        <taxon>Pterygota</taxon>
        <taxon>Neoptera</taxon>
        <taxon>Endopterygota</taxon>
        <taxon>Lepidoptera</taxon>
        <taxon>Glossata</taxon>
        <taxon>Ditrysia</taxon>
        <taxon>Papilionoidea</taxon>
        <taxon>Papilionidae</taxon>
        <taxon>Papilioninae</taxon>
        <taxon>Iphiclides</taxon>
    </lineage>
</organism>
<dbReference type="SMART" id="SM00980">
    <property type="entry name" value="THAP"/>
    <property type="match status" value="1"/>
</dbReference>
<keyword evidence="11" id="KW-0131">Cell cycle</keyword>
<comment type="subcellular location">
    <subcellularLocation>
        <location evidence="1">Nucleus</location>
        <location evidence="1">Nucleoplasm</location>
    </subcellularLocation>
</comment>
<dbReference type="SUPFAM" id="SSF57716">
    <property type="entry name" value="Glucocorticoid receptor-like (DNA-binding domain)"/>
    <property type="match status" value="1"/>
</dbReference>
<keyword evidence="6" id="KW-0805">Transcription regulation</keyword>
<feature type="non-terminal residue" evidence="14">
    <location>
        <position position="148"/>
    </location>
</feature>
<dbReference type="PANTHER" id="PTHR46600:SF1">
    <property type="entry name" value="THAP DOMAIN-CONTAINING PROTEIN 1"/>
    <property type="match status" value="1"/>
</dbReference>
<keyword evidence="10" id="KW-0539">Nucleus</keyword>
<dbReference type="InterPro" id="IPR006612">
    <property type="entry name" value="THAP_Znf"/>
</dbReference>
<dbReference type="Proteomes" id="UP000837857">
    <property type="component" value="Chromosome 5"/>
</dbReference>
<dbReference type="PROSITE" id="PS50950">
    <property type="entry name" value="ZF_THAP"/>
    <property type="match status" value="1"/>
</dbReference>
<dbReference type="InterPro" id="IPR038441">
    <property type="entry name" value="THAP_Znf_sf"/>
</dbReference>
<keyword evidence="15" id="KW-1185">Reference proteome</keyword>
<comment type="similarity">
    <text evidence="2">Belongs to the THAP1 family.</text>
</comment>